<dbReference type="Proteomes" id="UP001562425">
    <property type="component" value="Unassembled WGS sequence"/>
</dbReference>
<feature type="compositionally biased region" description="Basic residues" evidence="8">
    <location>
        <begin position="162"/>
        <end position="171"/>
    </location>
</feature>
<comment type="function">
    <text evidence="7">Involved in nucleolar processing of pre-18S ribosomal RNA.</text>
</comment>
<sequence>MVKTSNGETPSKKGLKMVLKKFREHTKNPEIFLSAQTARAEKIKSLVKSLYDHGQLVELTGTDKRRNAAFLDELIVDEMDEEQIWQQLELKNEQLLGQDLPATSKLLSMGSKRLQLGFKSEADGEDLGGEDEEEDQDMDGEASGSEDEEEEVPVQKQNGKGKTTKKGKKAKRSIVDDKFFRLDDMAKFLDEEDQREMRRQEGKPDVDPLIEIDYFSADVGEDEDDSDEEDLKYSDFFDDEEEGDSDNEEQDDEQDEDGEQDQEMEDESGSEAEEGKPESEEELNSEDEVERNRRLRFELYNASGDFLPGSTSKKVPIERPESSESEAEQKSDAEEEESAEKEERKRDDGPKSSFELRQEKLQQRIEKMENQLLDAKPWQLKGEISADTRPQNSLLEEVLEFESTTRPAPVITEETTMRLEDIIRQRVKNKAWDDVERKVRPPDNPREYRKQLVLDGEKSKESLAQIYERDYLKQLEKANPDAADQDASEEESKEHRQIRAAMKTLLAQLDALSNFHYTPRPAVPELKIITNTPAINMEEVAPVATSDATLLAPEEVHNRPKGDVMSKDERARADKNRERRLKKRFQREKFERQAEKEQKLLEKGIKPRGKEQQEKLLKKVAKAKNVSTMVEGKGATSKSSTAFFSQLQDEVSTQIKGKLAGQKKAKKNGGAAGLQATHVKL</sequence>
<evidence type="ECO:0000313" key="10">
    <source>
        <dbReference type="Proteomes" id="UP001562425"/>
    </source>
</evidence>
<comment type="caution">
    <text evidence="9">The sequence shown here is derived from an EMBL/GenBank/DDBJ whole genome shotgun (WGS) entry which is preliminary data.</text>
</comment>
<feature type="compositionally biased region" description="Acidic residues" evidence="8">
    <location>
        <begin position="279"/>
        <end position="289"/>
    </location>
</feature>
<dbReference type="AlphaFoldDB" id="A0ABD1CZX9"/>
<feature type="region of interest" description="Disordered" evidence="8">
    <location>
        <begin position="662"/>
        <end position="681"/>
    </location>
</feature>
<feature type="region of interest" description="Disordered" evidence="8">
    <location>
        <begin position="189"/>
        <end position="363"/>
    </location>
</feature>
<keyword evidence="2 7" id="KW-0690">Ribosome biogenesis</keyword>
<comment type="similarity">
    <text evidence="6 7">Belongs to the MPP10 family.</text>
</comment>
<name>A0ABD1CZX9_CULPP</name>
<feature type="compositionally biased region" description="Basic and acidic residues" evidence="8">
    <location>
        <begin position="315"/>
        <end position="332"/>
    </location>
</feature>
<feature type="compositionally biased region" description="Acidic residues" evidence="8">
    <location>
        <begin position="123"/>
        <end position="152"/>
    </location>
</feature>
<evidence type="ECO:0000256" key="3">
    <source>
        <dbReference type="ARBA" id="ARBA00022552"/>
    </source>
</evidence>
<dbReference type="PIRSF" id="PIRSF017300">
    <property type="entry name" value="snoRNP_Mpp10"/>
    <property type="match status" value="1"/>
</dbReference>
<feature type="compositionally biased region" description="Basic and acidic residues" evidence="8">
    <location>
        <begin position="189"/>
        <end position="206"/>
    </location>
</feature>
<evidence type="ECO:0000256" key="5">
    <source>
        <dbReference type="ARBA" id="ARBA00023274"/>
    </source>
</evidence>
<evidence type="ECO:0000256" key="6">
    <source>
        <dbReference type="ARBA" id="ARBA00029455"/>
    </source>
</evidence>
<dbReference type="GO" id="GO:0034457">
    <property type="term" value="C:Mpp10 complex"/>
    <property type="evidence" value="ECO:0007669"/>
    <property type="project" value="UniProtKB-UniRule"/>
</dbReference>
<keyword evidence="10" id="KW-1185">Reference proteome</keyword>
<evidence type="ECO:0000256" key="8">
    <source>
        <dbReference type="SAM" id="MobiDB-lite"/>
    </source>
</evidence>
<feature type="compositionally biased region" description="Basic and acidic residues" evidence="8">
    <location>
        <begin position="559"/>
        <end position="577"/>
    </location>
</feature>
<keyword evidence="4 7" id="KW-0539">Nucleus</keyword>
<dbReference type="Pfam" id="PF04006">
    <property type="entry name" value="Mpp10"/>
    <property type="match status" value="1"/>
</dbReference>
<evidence type="ECO:0000256" key="4">
    <source>
        <dbReference type="ARBA" id="ARBA00023242"/>
    </source>
</evidence>
<evidence type="ECO:0000256" key="2">
    <source>
        <dbReference type="ARBA" id="ARBA00022517"/>
    </source>
</evidence>
<feature type="region of interest" description="Disordered" evidence="8">
    <location>
        <begin position="118"/>
        <end position="171"/>
    </location>
</feature>
<gene>
    <name evidence="9" type="ORF">pipiens_013045</name>
</gene>
<keyword evidence="5 7" id="KW-0687">Ribonucleoprotein</keyword>
<protein>
    <recommendedName>
        <fullName evidence="7">U3 small nucleolar ribonucleoprotein protein MPP10</fullName>
    </recommendedName>
</protein>
<evidence type="ECO:0000313" key="9">
    <source>
        <dbReference type="EMBL" id="KAL1384586.1"/>
    </source>
</evidence>
<dbReference type="PANTHER" id="PTHR17039">
    <property type="entry name" value="U3 SMALL NUCLEOLAR RIBONUCLEOPROTEIN PROTEIN MPP10"/>
    <property type="match status" value="1"/>
</dbReference>
<reference evidence="9 10" key="1">
    <citation type="submission" date="2024-05" db="EMBL/GenBank/DDBJ databases">
        <title>Culex pipiens pipiens assembly and annotation.</title>
        <authorList>
            <person name="Alout H."/>
            <person name="Durand T."/>
        </authorList>
    </citation>
    <scope>NUCLEOTIDE SEQUENCE [LARGE SCALE GENOMIC DNA]</scope>
    <source>
        <strain evidence="9">HA-2024</strain>
        <tissue evidence="9">Whole body</tissue>
    </source>
</reference>
<dbReference type="EMBL" id="JBEHCU010008359">
    <property type="protein sequence ID" value="KAL1384586.1"/>
    <property type="molecule type" value="Genomic_DNA"/>
</dbReference>
<evidence type="ECO:0000256" key="1">
    <source>
        <dbReference type="ARBA" id="ARBA00004604"/>
    </source>
</evidence>
<feature type="compositionally biased region" description="Acidic residues" evidence="8">
    <location>
        <begin position="219"/>
        <end position="272"/>
    </location>
</feature>
<evidence type="ECO:0000256" key="7">
    <source>
        <dbReference type="PIRNR" id="PIRNR017300"/>
    </source>
</evidence>
<comment type="subcellular location">
    <subcellularLocation>
        <location evidence="1 7">Nucleus</location>
        <location evidence="1 7">Nucleolus</location>
    </subcellularLocation>
</comment>
<dbReference type="GO" id="GO:0005732">
    <property type="term" value="C:sno(s)RNA-containing ribonucleoprotein complex"/>
    <property type="evidence" value="ECO:0007669"/>
    <property type="project" value="UniProtKB-UniRule"/>
</dbReference>
<dbReference type="InterPro" id="IPR012173">
    <property type="entry name" value="Mpp10"/>
</dbReference>
<proteinExistence type="inferred from homology"/>
<dbReference type="GO" id="GO:0006364">
    <property type="term" value="P:rRNA processing"/>
    <property type="evidence" value="ECO:0007669"/>
    <property type="project" value="UniProtKB-KW"/>
</dbReference>
<keyword evidence="3 7" id="KW-0698">rRNA processing</keyword>
<feature type="region of interest" description="Disordered" evidence="8">
    <location>
        <begin position="559"/>
        <end position="593"/>
    </location>
</feature>
<organism evidence="9 10">
    <name type="scientific">Culex pipiens pipiens</name>
    <name type="common">Northern house mosquito</name>
    <dbReference type="NCBI Taxonomy" id="38569"/>
    <lineage>
        <taxon>Eukaryota</taxon>
        <taxon>Metazoa</taxon>
        <taxon>Ecdysozoa</taxon>
        <taxon>Arthropoda</taxon>
        <taxon>Hexapoda</taxon>
        <taxon>Insecta</taxon>
        <taxon>Pterygota</taxon>
        <taxon>Neoptera</taxon>
        <taxon>Endopterygota</taxon>
        <taxon>Diptera</taxon>
        <taxon>Nematocera</taxon>
        <taxon>Culicoidea</taxon>
        <taxon>Culicidae</taxon>
        <taxon>Culicinae</taxon>
        <taxon>Culicini</taxon>
        <taxon>Culex</taxon>
        <taxon>Culex</taxon>
    </lineage>
</organism>
<accession>A0ABD1CZX9</accession>
<feature type="compositionally biased region" description="Basic and acidic residues" evidence="8">
    <location>
        <begin position="341"/>
        <end position="363"/>
    </location>
</feature>
<dbReference type="PANTHER" id="PTHR17039:SF0">
    <property type="entry name" value="U3 SMALL NUCLEOLAR RIBONUCLEOPROTEIN PROTEIN MPP10"/>
    <property type="match status" value="1"/>
</dbReference>